<name>A0A7I7TAY8_9MYCO</name>
<evidence type="ECO:0000256" key="1">
    <source>
        <dbReference type="ARBA" id="ARBA00023125"/>
    </source>
</evidence>
<keyword evidence="1 2" id="KW-0238">DNA-binding</keyword>
<evidence type="ECO:0000256" key="2">
    <source>
        <dbReference type="PROSITE-ProRule" id="PRU00335"/>
    </source>
</evidence>
<dbReference type="KEGG" id="mhev:MHEL_38520"/>
<dbReference type="GO" id="GO:0003677">
    <property type="term" value="F:DNA binding"/>
    <property type="evidence" value="ECO:0007669"/>
    <property type="project" value="UniProtKB-UniRule"/>
</dbReference>
<reference evidence="4 5" key="1">
    <citation type="journal article" date="2019" name="Emerg. Microbes Infect.">
        <title>Comprehensive subspecies identification of 175 nontuberculous mycobacteria species based on 7547 genomic profiles.</title>
        <authorList>
            <person name="Matsumoto Y."/>
            <person name="Kinjo T."/>
            <person name="Motooka D."/>
            <person name="Nabeya D."/>
            <person name="Jung N."/>
            <person name="Uechi K."/>
            <person name="Horii T."/>
            <person name="Iida T."/>
            <person name="Fujita J."/>
            <person name="Nakamura S."/>
        </authorList>
    </citation>
    <scope>NUCLEOTIDE SEQUENCE [LARGE SCALE GENOMIC DNA]</scope>
    <source>
        <strain evidence="4 5">JCM 30396</strain>
    </source>
</reference>
<dbReference type="AlphaFoldDB" id="A0A7I7TAY8"/>
<organism evidence="4 5">
    <name type="scientific">Mycolicibacterium helvum</name>
    <dbReference type="NCBI Taxonomy" id="1534349"/>
    <lineage>
        <taxon>Bacteria</taxon>
        <taxon>Bacillati</taxon>
        <taxon>Actinomycetota</taxon>
        <taxon>Actinomycetes</taxon>
        <taxon>Mycobacteriales</taxon>
        <taxon>Mycobacteriaceae</taxon>
        <taxon>Mycolicibacterium</taxon>
    </lineage>
</organism>
<evidence type="ECO:0000259" key="3">
    <source>
        <dbReference type="PROSITE" id="PS50977"/>
    </source>
</evidence>
<evidence type="ECO:0000313" key="5">
    <source>
        <dbReference type="Proteomes" id="UP000467148"/>
    </source>
</evidence>
<dbReference type="Proteomes" id="UP000467148">
    <property type="component" value="Chromosome"/>
</dbReference>
<protein>
    <recommendedName>
        <fullName evidence="3">HTH tetR-type domain-containing protein</fullName>
    </recommendedName>
</protein>
<dbReference type="InterPro" id="IPR001647">
    <property type="entry name" value="HTH_TetR"/>
</dbReference>
<gene>
    <name evidence="4" type="ORF">MHEL_38520</name>
</gene>
<dbReference type="Gene3D" id="1.10.357.10">
    <property type="entry name" value="Tetracycline Repressor, domain 2"/>
    <property type="match status" value="1"/>
</dbReference>
<dbReference type="EMBL" id="AP022596">
    <property type="protein sequence ID" value="BBY65609.1"/>
    <property type="molecule type" value="Genomic_DNA"/>
</dbReference>
<keyword evidence="5" id="KW-1185">Reference proteome</keyword>
<proteinExistence type="predicted"/>
<dbReference type="SUPFAM" id="SSF46689">
    <property type="entry name" value="Homeodomain-like"/>
    <property type="match status" value="1"/>
</dbReference>
<dbReference type="Pfam" id="PF00440">
    <property type="entry name" value="TetR_N"/>
    <property type="match status" value="1"/>
</dbReference>
<feature type="domain" description="HTH tetR-type" evidence="3">
    <location>
        <begin position="16"/>
        <end position="76"/>
    </location>
</feature>
<accession>A0A7I7TAY8</accession>
<dbReference type="InterPro" id="IPR009057">
    <property type="entry name" value="Homeodomain-like_sf"/>
</dbReference>
<sequence>MPWEAYDPLAMDSTAEFDRGAVIDAALPLFLARGFGHTTLHDVANTCRIPIQTLCEVFPTKESVVLEVVDDMLAAAIKCLADGEQDEDLVDALGRAHKAMLSGIIDGTGTVPLQRMQQMGLLAMASRTVATAISERRKQTLPLALADHYGMDPEDPLILRTVRVWSAVVSGTYAAGINDSADTAPDRDLDDTRRMTRRLDHSFKHITGRSEF</sequence>
<dbReference type="PROSITE" id="PS50977">
    <property type="entry name" value="HTH_TETR_2"/>
    <property type="match status" value="1"/>
</dbReference>
<evidence type="ECO:0000313" key="4">
    <source>
        <dbReference type="EMBL" id="BBY65609.1"/>
    </source>
</evidence>
<feature type="DNA-binding region" description="H-T-H motif" evidence="2">
    <location>
        <begin position="39"/>
        <end position="58"/>
    </location>
</feature>